<evidence type="ECO:0000259" key="3">
    <source>
        <dbReference type="Pfam" id="PF13559"/>
    </source>
</evidence>
<comment type="caution">
    <text evidence="4">The sequence shown here is derived from an EMBL/GenBank/DDBJ whole genome shotgun (WGS) entry which is preliminary data.</text>
</comment>
<reference evidence="5" key="1">
    <citation type="journal article" date="2019" name="Int. J. Syst. Evol. Microbiol.">
        <title>The Global Catalogue of Microorganisms (GCM) 10K type strain sequencing project: providing services to taxonomists for standard genome sequencing and annotation.</title>
        <authorList>
            <consortium name="The Broad Institute Genomics Platform"/>
            <consortium name="The Broad Institute Genome Sequencing Center for Infectious Disease"/>
            <person name="Wu L."/>
            <person name="Ma J."/>
        </authorList>
    </citation>
    <scope>NUCLEOTIDE SEQUENCE [LARGE SCALE GENOMIC DNA]</scope>
    <source>
        <strain evidence="5">CCUG 60023</strain>
    </source>
</reference>
<feature type="chain" id="PRO_5045260975" evidence="2">
    <location>
        <begin position="26"/>
        <end position="239"/>
    </location>
</feature>
<feature type="signal peptide" evidence="2">
    <location>
        <begin position="1"/>
        <end position="25"/>
    </location>
</feature>
<keyword evidence="5" id="KW-1185">Reference proteome</keyword>
<proteinExistence type="predicted"/>
<evidence type="ECO:0000256" key="2">
    <source>
        <dbReference type="SAM" id="SignalP"/>
    </source>
</evidence>
<evidence type="ECO:0000313" key="5">
    <source>
        <dbReference type="Proteomes" id="UP001597101"/>
    </source>
</evidence>
<dbReference type="RefSeq" id="WP_377212658.1">
    <property type="nucleotide sequence ID" value="NZ_JBHTJV010000009.1"/>
</dbReference>
<protein>
    <submittedName>
        <fullName evidence="4">DUF4129 domain-containing protein</fullName>
    </submittedName>
</protein>
<dbReference type="Proteomes" id="UP001597101">
    <property type="component" value="Unassembled WGS sequence"/>
</dbReference>
<dbReference type="InterPro" id="IPR025403">
    <property type="entry name" value="TgpA-like_C"/>
</dbReference>
<evidence type="ECO:0000256" key="1">
    <source>
        <dbReference type="SAM" id="Phobius"/>
    </source>
</evidence>
<keyword evidence="1" id="KW-1133">Transmembrane helix</keyword>
<feature type="domain" description="Protein-glutamine gamma-glutamyltransferase-like C-terminal" evidence="3">
    <location>
        <begin position="162"/>
        <end position="228"/>
    </location>
</feature>
<dbReference type="EMBL" id="JBHTJV010000009">
    <property type="protein sequence ID" value="MFD0916809.1"/>
    <property type="molecule type" value="Genomic_DNA"/>
</dbReference>
<keyword evidence="1" id="KW-0472">Membrane</keyword>
<feature type="transmembrane region" description="Helical" evidence="1">
    <location>
        <begin position="85"/>
        <end position="106"/>
    </location>
</feature>
<dbReference type="Pfam" id="PF13559">
    <property type="entry name" value="DUF4129"/>
    <property type="match status" value="1"/>
</dbReference>
<accession>A0ABW3FE95</accession>
<organism evidence="4 5">
    <name type="scientific">Pseudahrensia aquimaris</name>
    <dbReference type="NCBI Taxonomy" id="744461"/>
    <lineage>
        <taxon>Bacteria</taxon>
        <taxon>Pseudomonadati</taxon>
        <taxon>Pseudomonadota</taxon>
        <taxon>Alphaproteobacteria</taxon>
        <taxon>Hyphomicrobiales</taxon>
        <taxon>Ahrensiaceae</taxon>
        <taxon>Pseudahrensia</taxon>
    </lineage>
</organism>
<evidence type="ECO:0000313" key="4">
    <source>
        <dbReference type="EMBL" id="MFD0916809.1"/>
    </source>
</evidence>
<name>A0ABW3FE95_9HYPH</name>
<keyword evidence="1" id="KW-0812">Transmembrane</keyword>
<sequence length="239" mass="26435">MRAALIQLSFMVMALLSAAFPATHAAAQDATEAAEINTELRNELRARWQRTDVIILSPEDALDAKRPSQGSNNRSWRVENEDFSWVQTFATIVLIALVALGLYLWLQNKMGGGLFAKPAEDRKFDVEGMEVGGMDVSASNEFSVDDIMRHGDPRQALRLLMVNVLARAARTNDVPVRRSLTARDIVARLPETWAGRERVADLVSQAEPILFGGRDLSAERLSDLVEQARPVLALNRGTP</sequence>
<gene>
    <name evidence="4" type="ORF">ACFQ14_10355</name>
</gene>
<keyword evidence="2" id="KW-0732">Signal</keyword>